<gene>
    <name evidence="2" type="ORF">SAMN04488543_2049</name>
</gene>
<dbReference type="RefSeq" id="WP_091412641.1">
    <property type="nucleotide sequence ID" value="NZ_LT629749.1"/>
</dbReference>
<name>A0A1H1TKV8_9ACTN</name>
<feature type="signal peptide" evidence="1">
    <location>
        <begin position="1"/>
        <end position="31"/>
    </location>
</feature>
<evidence type="ECO:0000256" key="1">
    <source>
        <dbReference type="SAM" id="SignalP"/>
    </source>
</evidence>
<dbReference type="PROSITE" id="PS51318">
    <property type="entry name" value="TAT"/>
    <property type="match status" value="1"/>
</dbReference>
<evidence type="ECO:0000313" key="2">
    <source>
        <dbReference type="EMBL" id="SDS60883.1"/>
    </source>
</evidence>
<sequence length="351" mass="35025">MTAPRSSTARGVLGVVAAALIAGASAPAAQAAPTTAPPAPAYVARDLTAASGQAFVPSTVGNPVNEKGLVAGSTTVGGTARAAVFDLTARTIRVLAAYPGQPTRATDVNLAGEVVGVVGASGAGRAFAWRTSTGAVTLLAAPGATSSTARAINDRGVAVGAIVTSAGSRATVWNIRSGNRFTLAMDAAVGINENGAVVGYRYGLGTANQALVWTPATLRVDALRPLAGDDSAEPDDVNDRGVVVGRSYSLERDDLVTRPVLWSSRTATPCSLTTATGNSDANALNNRGQVVGTEVSYAARTVRGVVWAGCGQPVRVLPVPAGATALPSGLDDGGRVVGSTATRGVVWTPAG</sequence>
<protein>
    <recommendedName>
        <fullName evidence="4">Extracellular repeat, HAF family</fullName>
    </recommendedName>
</protein>
<dbReference type="OrthoDB" id="4310309at2"/>
<dbReference type="STRING" id="546871.SAMN04488543_2049"/>
<proteinExistence type="predicted"/>
<keyword evidence="1" id="KW-0732">Signal</keyword>
<dbReference type="AlphaFoldDB" id="A0A1H1TKV8"/>
<organism evidence="2 3">
    <name type="scientific">Friedmanniella luteola</name>
    <dbReference type="NCBI Taxonomy" id="546871"/>
    <lineage>
        <taxon>Bacteria</taxon>
        <taxon>Bacillati</taxon>
        <taxon>Actinomycetota</taxon>
        <taxon>Actinomycetes</taxon>
        <taxon>Propionibacteriales</taxon>
        <taxon>Nocardioidaceae</taxon>
        <taxon>Friedmanniella</taxon>
    </lineage>
</organism>
<dbReference type="InterPro" id="IPR006311">
    <property type="entry name" value="TAT_signal"/>
</dbReference>
<dbReference type="Proteomes" id="UP000199092">
    <property type="component" value="Chromosome I"/>
</dbReference>
<accession>A0A1H1TKV8</accession>
<reference evidence="2 3" key="1">
    <citation type="submission" date="2016-10" db="EMBL/GenBank/DDBJ databases">
        <authorList>
            <person name="de Groot N.N."/>
        </authorList>
    </citation>
    <scope>NUCLEOTIDE SEQUENCE [LARGE SCALE GENOMIC DNA]</scope>
    <source>
        <strain evidence="2 3">DSM 21741</strain>
    </source>
</reference>
<dbReference type="EMBL" id="LT629749">
    <property type="protein sequence ID" value="SDS60883.1"/>
    <property type="molecule type" value="Genomic_DNA"/>
</dbReference>
<evidence type="ECO:0000313" key="3">
    <source>
        <dbReference type="Proteomes" id="UP000199092"/>
    </source>
</evidence>
<evidence type="ECO:0008006" key="4">
    <source>
        <dbReference type="Google" id="ProtNLM"/>
    </source>
</evidence>
<feature type="chain" id="PRO_5009261245" description="Extracellular repeat, HAF family" evidence="1">
    <location>
        <begin position="32"/>
        <end position="351"/>
    </location>
</feature>
<keyword evidence="3" id="KW-1185">Reference proteome</keyword>